<dbReference type="OrthoDB" id="196676at2157"/>
<dbReference type="EMBL" id="CP019893">
    <property type="protein sequence ID" value="ARS90817.1"/>
    <property type="molecule type" value="Genomic_DNA"/>
</dbReference>
<dbReference type="GO" id="GO:0016020">
    <property type="term" value="C:membrane"/>
    <property type="evidence" value="ECO:0007669"/>
    <property type="project" value="InterPro"/>
</dbReference>
<evidence type="ECO:0000313" key="2">
    <source>
        <dbReference type="Proteomes" id="UP000250088"/>
    </source>
</evidence>
<accession>A0A2Z2HYG8</accession>
<dbReference type="KEGG" id="naj:B1756_14530"/>
<dbReference type="InterPro" id="IPR051612">
    <property type="entry name" value="Teichoic_Acid_Biosynth"/>
</dbReference>
<evidence type="ECO:0000313" key="1">
    <source>
        <dbReference type="EMBL" id="ARS90817.1"/>
    </source>
</evidence>
<dbReference type="Pfam" id="PF04464">
    <property type="entry name" value="Glyphos_transf"/>
    <property type="match status" value="1"/>
</dbReference>
<dbReference type="InterPro" id="IPR043148">
    <property type="entry name" value="TagF_C"/>
</dbReference>
<proteinExistence type="predicted"/>
<keyword evidence="2" id="KW-1185">Reference proteome</keyword>
<dbReference type="InterPro" id="IPR007554">
    <property type="entry name" value="Glycerophosphate_synth"/>
</dbReference>
<dbReference type="GO" id="GO:0047355">
    <property type="term" value="F:CDP-glycerol glycerophosphotransferase activity"/>
    <property type="evidence" value="ECO:0007669"/>
    <property type="project" value="InterPro"/>
</dbReference>
<protein>
    <submittedName>
        <fullName evidence="1">Uncharacterized protein</fullName>
    </submittedName>
</protein>
<dbReference type="Gene3D" id="3.40.50.12580">
    <property type="match status" value="1"/>
</dbReference>
<gene>
    <name evidence="1" type="ORF">B1756_14530</name>
</gene>
<organism evidence="1 2">
    <name type="scientific">Natrarchaeobaculum aegyptiacum</name>
    <dbReference type="NCBI Taxonomy" id="745377"/>
    <lineage>
        <taxon>Archaea</taxon>
        <taxon>Methanobacteriati</taxon>
        <taxon>Methanobacteriota</taxon>
        <taxon>Stenosarchaea group</taxon>
        <taxon>Halobacteria</taxon>
        <taxon>Halobacteriales</taxon>
        <taxon>Natrialbaceae</taxon>
        <taxon>Natrarchaeobaculum</taxon>
    </lineage>
</organism>
<dbReference type="Proteomes" id="UP000250088">
    <property type="component" value="Chromosome"/>
</dbReference>
<dbReference type="RefSeq" id="WP_161493192.1">
    <property type="nucleotide sequence ID" value="NZ_CP019893.1"/>
</dbReference>
<sequence>MFDSDTLSVVVQSVKRSDIDTVFLLVSSESKFISSNKYALESITGSDTEVKIIEEGSSHLPSAVAQSQFIFIRNGPELAGYRFVNTNSERKFVRIFHGFAKASGGFRERNAESGAVSTVRLPRRFRPIDIYPVASDVELFYRSAAEGIHPAQVKKCSYPKYTRLKRLRTGKDSPILPEKTKESLGNDGCKSRILYAPTHKGTYEPTELFPFSDFDLQVLREQLESLDVVLYIRMHIHEEQAGIYDEYIDGDIIKYAGHGFSPSAAEILPEFDVLITDYSSIYTEYLALDRPILFIIDDTNPYWTNKGLAFDDEKYTPGPKISDFEDFLLELENHITDQSRYCREREFAINSLVPDRDIDFLDCILDNCIEGKPNRSRDIVQ</sequence>
<dbReference type="PANTHER" id="PTHR37316:SF3">
    <property type="entry name" value="TEICHOIC ACID GLYCEROL-PHOSPHATE TRANSFERASE"/>
    <property type="match status" value="1"/>
</dbReference>
<dbReference type="AlphaFoldDB" id="A0A2Z2HYG8"/>
<name>A0A2Z2HYG8_9EURY</name>
<dbReference type="GeneID" id="32895314"/>
<reference evidence="2" key="1">
    <citation type="submission" date="2017-02" db="EMBL/GenBank/DDBJ databases">
        <title>Natronthermophilus aegyptiacus gen. nov.,sp. nov., an aerobic, extremely halophilic alkalithermophilic archaeon isolated from the athalassohaline Wadi An Natrun, Egypt.</title>
        <authorList>
            <person name="Zhao B."/>
        </authorList>
    </citation>
    <scope>NUCLEOTIDE SEQUENCE [LARGE SCALE GENOMIC DNA]</scope>
    <source>
        <strain evidence="2">JW/NM-HA 15</strain>
    </source>
</reference>
<dbReference type="PANTHER" id="PTHR37316">
    <property type="entry name" value="TEICHOIC ACID GLYCEROL-PHOSPHATE PRIMASE"/>
    <property type="match status" value="1"/>
</dbReference>